<proteinExistence type="predicted"/>
<name>A0A1E1LA72_9HELO</name>
<feature type="region of interest" description="Disordered" evidence="1">
    <location>
        <begin position="1"/>
        <end position="36"/>
    </location>
</feature>
<protein>
    <submittedName>
        <fullName evidence="2">Uncharacterized protein</fullName>
    </submittedName>
</protein>
<evidence type="ECO:0000313" key="2">
    <source>
        <dbReference type="EMBL" id="CZT07481.1"/>
    </source>
</evidence>
<sequence>MSDSNSGSSSEEGDAQDGSGPASGYVTGYGPEESPRDINQTLQLDLDRSQRNPHWMWLSHQRISAKRFPVLEPIENRPPLLSNFAQIWLEYTNTVLATLAIKNIVDIPASASFPRAMPLHVDPLQNTGGPQNGPFVVKCLRGDGTPIDMATSFIVPGDFWIDMKGLYMRLQAGVFVVFRREGHPQKNAWWWEIVYANLDKRGRVL</sequence>
<evidence type="ECO:0000313" key="3">
    <source>
        <dbReference type="Proteomes" id="UP000178912"/>
    </source>
</evidence>
<feature type="compositionally biased region" description="Low complexity" evidence="1">
    <location>
        <begin position="1"/>
        <end position="10"/>
    </location>
</feature>
<dbReference type="OrthoDB" id="3472778at2759"/>
<evidence type="ECO:0000256" key="1">
    <source>
        <dbReference type="SAM" id="MobiDB-lite"/>
    </source>
</evidence>
<organism evidence="2 3">
    <name type="scientific">Rhynchosporium agropyri</name>
    <dbReference type="NCBI Taxonomy" id="914238"/>
    <lineage>
        <taxon>Eukaryota</taxon>
        <taxon>Fungi</taxon>
        <taxon>Dikarya</taxon>
        <taxon>Ascomycota</taxon>
        <taxon>Pezizomycotina</taxon>
        <taxon>Leotiomycetes</taxon>
        <taxon>Helotiales</taxon>
        <taxon>Ploettnerulaceae</taxon>
        <taxon>Rhynchosporium</taxon>
    </lineage>
</organism>
<dbReference type="EMBL" id="FJUX01000096">
    <property type="protein sequence ID" value="CZT07481.1"/>
    <property type="molecule type" value="Genomic_DNA"/>
</dbReference>
<reference evidence="3" key="1">
    <citation type="submission" date="2016-03" db="EMBL/GenBank/DDBJ databases">
        <authorList>
            <person name="Guldener U."/>
        </authorList>
    </citation>
    <scope>NUCLEOTIDE SEQUENCE [LARGE SCALE GENOMIC DNA]</scope>
    <source>
        <strain evidence="3">04CH-RAC-A.6.1</strain>
    </source>
</reference>
<gene>
    <name evidence="2" type="ORF">RAG0_12911</name>
</gene>
<dbReference type="Proteomes" id="UP000178912">
    <property type="component" value="Unassembled WGS sequence"/>
</dbReference>
<accession>A0A1E1LA72</accession>
<keyword evidence="3" id="KW-1185">Reference proteome</keyword>
<dbReference type="AlphaFoldDB" id="A0A1E1LA72"/>